<accession>A0ABM8BKJ1</accession>
<evidence type="ECO:0000256" key="2">
    <source>
        <dbReference type="RuleBase" id="RU000507"/>
    </source>
</evidence>
<dbReference type="PROSITE" id="PS00380">
    <property type="entry name" value="RHODANESE_1"/>
    <property type="match status" value="1"/>
</dbReference>
<protein>
    <recommendedName>
        <fullName evidence="2">Sulfurtransferase</fullName>
    </recommendedName>
</protein>
<gene>
    <name evidence="4" type="ORF">Vsou_05910</name>
</gene>
<dbReference type="PANTHER" id="PTHR43855:SF1">
    <property type="entry name" value="THIOSULFATE SULFURTRANSFERASE"/>
    <property type="match status" value="1"/>
</dbReference>
<evidence type="ECO:0000313" key="4">
    <source>
        <dbReference type="EMBL" id="BDR91498.1"/>
    </source>
</evidence>
<feature type="domain" description="Rhodanese" evidence="3">
    <location>
        <begin position="42"/>
        <end position="150"/>
    </location>
</feature>
<dbReference type="PANTHER" id="PTHR43855">
    <property type="entry name" value="THIOSULFATE SULFURTRANSFERASE"/>
    <property type="match status" value="1"/>
</dbReference>
<evidence type="ECO:0000259" key="3">
    <source>
        <dbReference type="PROSITE" id="PS50206"/>
    </source>
</evidence>
<dbReference type="PROSITE" id="PS50206">
    <property type="entry name" value="RHODANESE_3"/>
    <property type="match status" value="2"/>
</dbReference>
<keyword evidence="2" id="KW-0808">Transferase</keyword>
<dbReference type="Pfam" id="PF00581">
    <property type="entry name" value="Rhodanese"/>
    <property type="match status" value="2"/>
</dbReference>
<dbReference type="Proteomes" id="UP001060771">
    <property type="component" value="Chromosome"/>
</dbReference>
<dbReference type="PROSITE" id="PS00683">
    <property type="entry name" value="RHODANESE_2"/>
    <property type="match status" value="1"/>
</dbReference>
<keyword evidence="1" id="KW-0677">Repeat</keyword>
<dbReference type="InterPro" id="IPR001307">
    <property type="entry name" value="Thiosulphate_STrfase_CS"/>
</dbReference>
<reference evidence="5" key="1">
    <citation type="submission" date="2022-09" db="EMBL/GenBank/DDBJ databases">
        <title>Complete genome sequence of Vulcanisaeta souniana.</title>
        <authorList>
            <person name="Kato S."/>
            <person name="Itoh T."/>
            <person name="Ohkuma M."/>
        </authorList>
    </citation>
    <scope>NUCLEOTIDE SEQUENCE [LARGE SCALE GENOMIC DNA]</scope>
    <source>
        <strain evidence="5">JCM 11219</strain>
    </source>
</reference>
<evidence type="ECO:0000313" key="5">
    <source>
        <dbReference type="Proteomes" id="UP001060771"/>
    </source>
</evidence>
<keyword evidence="5" id="KW-1185">Reference proteome</keyword>
<sequence>MIYAKYAYPNNFIDLIIFEFICMDYAHPEVLVDTEWVVNHLKDPKVKIVEVDYDPSTAYFVWHIPGASLLTWKDHIRHSVRRDFVEPDQFAKFMEERGISNDTTVVLYGDYNNWFAAYAFWVFKVYGHEDVRLFNGGRTKWARENRPTCGGHQEPHYYKETGAKYVVKRVDWGGHRVYAWEILNRLNKGEVGKSLMLVDVRSSKEYTGEITAPPEYPNEHAQVGGHIPGAINIPWSLAVNPDTGEFKMPDELRRLYEQYGITPDKEVITYCRIAERASHTWFVLKYLLGYPSVRVYDGSWAEWGNMVGVPIKKGQEP</sequence>
<dbReference type="CDD" id="cd01448">
    <property type="entry name" value="TST_Repeat_1"/>
    <property type="match status" value="1"/>
</dbReference>
<evidence type="ECO:0000256" key="1">
    <source>
        <dbReference type="ARBA" id="ARBA00022737"/>
    </source>
</evidence>
<dbReference type="InterPro" id="IPR051126">
    <property type="entry name" value="Thiosulfate_sulfurtransferase"/>
</dbReference>
<dbReference type="SMART" id="SM00450">
    <property type="entry name" value="RHOD"/>
    <property type="match status" value="2"/>
</dbReference>
<dbReference type="InterPro" id="IPR036873">
    <property type="entry name" value="Rhodanese-like_dom_sf"/>
</dbReference>
<dbReference type="CDD" id="cd01449">
    <property type="entry name" value="TST_Repeat_2"/>
    <property type="match status" value="1"/>
</dbReference>
<proteinExistence type="predicted"/>
<organism evidence="4 5">
    <name type="scientific">Vulcanisaeta souniana JCM 11219</name>
    <dbReference type="NCBI Taxonomy" id="1293586"/>
    <lineage>
        <taxon>Archaea</taxon>
        <taxon>Thermoproteota</taxon>
        <taxon>Thermoprotei</taxon>
        <taxon>Thermoproteales</taxon>
        <taxon>Thermoproteaceae</taxon>
        <taxon>Vulcanisaeta</taxon>
    </lineage>
</organism>
<name>A0ABM8BKJ1_9CREN</name>
<dbReference type="SUPFAM" id="SSF52821">
    <property type="entry name" value="Rhodanese/Cell cycle control phosphatase"/>
    <property type="match status" value="2"/>
</dbReference>
<feature type="domain" description="Rhodanese" evidence="3">
    <location>
        <begin position="191"/>
        <end position="312"/>
    </location>
</feature>
<dbReference type="EMBL" id="AP026830">
    <property type="protein sequence ID" value="BDR91498.1"/>
    <property type="molecule type" value="Genomic_DNA"/>
</dbReference>
<dbReference type="InterPro" id="IPR001763">
    <property type="entry name" value="Rhodanese-like_dom"/>
</dbReference>
<dbReference type="Gene3D" id="3.40.250.10">
    <property type="entry name" value="Rhodanese-like domain"/>
    <property type="match status" value="2"/>
</dbReference>